<protein>
    <submittedName>
        <fullName evidence="2">Uncharacterized protein</fullName>
    </submittedName>
</protein>
<dbReference type="EMBL" id="ANJX01000394">
    <property type="protein sequence ID" value="EPC50572.1"/>
    <property type="molecule type" value="Genomic_DNA"/>
</dbReference>
<comment type="caution">
    <text evidence="2">The sequence shown here is derived from an EMBL/GenBank/DDBJ whole genome shotgun (WGS) entry which is preliminary data.</text>
</comment>
<proteinExistence type="predicted"/>
<dbReference type="AlphaFoldDB" id="A0A8E0IEZ3"/>
<sequence length="75" mass="8540">MADFIASMIAGIITLIICARGLYASIISFSLFDSTFKWFDAFVIVLMVVNVIGCFAVIIFVCREFFFERKRESKP</sequence>
<reference evidence="2 3" key="1">
    <citation type="journal article" date="2013" name="PLoS ONE">
        <title>Lactobacillus paracasei comparative genomics: towards species pan-genome definition and exploitation of diversity.</title>
        <authorList>
            <person name="Smokvina T."/>
            <person name="Wels M."/>
            <person name="Polka J."/>
            <person name="Chervaux C."/>
            <person name="Brisse S."/>
            <person name="Boekhorst J."/>
            <person name="van Hylckama Vlieg J.E."/>
            <person name="Siezen R.J."/>
        </authorList>
    </citation>
    <scope>NUCLEOTIDE SEQUENCE [LARGE SCALE GENOMIC DNA]</scope>
    <source>
        <strain evidence="2 3">CNCM I-4270</strain>
    </source>
</reference>
<keyword evidence="1" id="KW-1133">Transmembrane helix</keyword>
<feature type="transmembrane region" description="Helical" evidence="1">
    <location>
        <begin position="38"/>
        <end position="62"/>
    </location>
</feature>
<evidence type="ECO:0000256" key="1">
    <source>
        <dbReference type="SAM" id="Phobius"/>
    </source>
</evidence>
<evidence type="ECO:0000313" key="2">
    <source>
        <dbReference type="EMBL" id="EPC50572.1"/>
    </source>
</evidence>
<gene>
    <name evidence="2" type="ORF">Lpp77_14127</name>
</gene>
<name>A0A8E0IEZ3_LACPA</name>
<feature type="transmembrane region" description="Helical" evidence="1">
    <location>
        <begin position="12"/>
        <end position="32"/>
    </location>
</feature>
<accession>A0A8E0IEZ3</accession>
<dbReference type="Proteomes" id="UP000014249">
    <property type="component" value="Unassembled WGS sequence"/>
</dbReference>
<keyword evidence="1" id="KW-0472">Membrane</keyword>
<organism evidence="2 3">
    <name type="scientific">Lacticaseibacillus paracasei subsp. paracasei CNCM I-4270</name>
    <dbReference type="NCBI Taxonomy" id="1256202"/>
    <lineage>
        <taxon>Bacteria</taxon>
        <taxon>Bacillati</taxon>
        <taxon>Bacillota</taxon>
        <taxon>Bacilli</taxon>
        <taxon>Lactobacillales</taxon>
        <taxon>Lactobacillaceae</taxon>
        <taxon>Lacticaseibacillus</taxon>
    </lineage>
</organism>
<evidence type="ECO:0000313" key="3">
    <source>
        <dbReference type="Proteomes" id="UP000014249"/>
    </source>
</evidence>
<keyword evidence="1" id="KW-0812">Transmembrane</keyword>